<reference evidence="1 2" key="1">
    <citation type="submission" date="2013-03" db="EMBL/GenBank/DDBJ databases">
        <title>The Genome Sequence of Exophiala aquamarina CBS 119918.</title>
        <authorList>
            <consortium name="The Broad Institute Genomics Platform"/>
            <person name="Cuomo C."/>
            <person name="de Hoog S."/>
            <person name="Gorbushina A."/>
            <person name="Walker B."/>
            <person name="Young S.K."/>
            <person name="Zeng Q."/>
            <person name="Gargeya S."/>
            <person name="Fitzgerald M."/>
            <person name="Haas B."/>
            <person name="Abouelleil A."/>
            <person name="Allen A.W."/>
            <person name="Alvarado L."/>
            <person name="Arachchi H.M."/>
            <person name="Berlin A.M."/>
            <person name="Chapman S.B."/>
            <person name="Gainer-Dewar J."/>
            <person name="Goldberg J."/>
            <person name="Griggs A."/>
            <person name="Gujja S."/>
            <person name="Hansen M."/>
            <person name="Howarth C."/>
            <person name="Imamovic A."/>
            <person name="Ireland A."/>
            <person name="Larimer J."/>
            <person name="McCowan C."/>
            <person name="Murphy C."/>
            <person name="Pearson M."/>
            <person name="Poon T.W."/>
            <person name="Priest M."/>
            <person name="Roberts A."/>
            <person name="Saif S."/>
            <person name="Shea T."/>
            <person name="Sisk P."/>
            <person name="Sykes S."/>
            <person name="Wortman J."/>
            <person name="Nusbaum C."/>
            <person name="Birren B."/>
        </authorList>
    </citation>
    <scope>NUCLEOTIDE SEQUENCE [LARGE SCALE GENOMIC DNA]</scope>
    <source>
        <strain evidence="1 2">CBS 119918</strain>
    </source>
</reference>
<protein>
    <submittedName>
        <fullName evidence="1">Uncharacterized protein</fullName>
    </submittedName>
</protein>
<dbReference type="RefSeq" id="XP_013255030.1">
    <property type="nucleotide sequence ID" value="XM_013399576.1"/>
</dbReference>
<dbReference type="EMBL" id="AMGV01000018">
    <property type="protein sequence ID" value="KEF52440.1"/>
    <property type="molecule type" value="Genomic_DNA"/>
</dbReference>
<dbReference type="AlphaFoldDB" id="A0A072PA45"/>
<comment type="caution">
    <text evidence="1">The sequence shown here is derived from an EMBL/GenBank/DDBJ whole genome shotgun (WGS) entry which is preliminary data.</text>
</comment>
<name>A0A072PA45_9EURO</name>
<dbReference type="HOGENOM" id="CLU_2855844_0_0_1"/>
<evidence type="ECO:0000313" key="2">
    <source>
        <dbReference type="Proteomes" id="UP000027920"/>
    </source>
</evidence>
<dbReference type="Proteomes" id="UP000027920">
    <property type="component" value="Unassembled WGS sequence"/>
</dbReference>
<feature type="non-terminal residue" evidence="1">
    <location>
        <position position="1"/>
    </location>
</feature>
<keyword evidence="2" id="KW-1185">Reference proteome</keyword>
<evidence type="ECO:0000313" key="1">
    <source>
        <dbReference type="EMBL" id="KEF52440.1"/>
    </source>
</evidence>
<organism evidence="1 2">
    <name type="scientific">Exophiala aquamarina CBS 119918</name>
    <dbReference type="NCBI Taxonomy" id="1182545"/>
    <lineage>
        <taxon>Eukaryota</taxon>
        <taxon>Fungi</taxon>
        <taxon>Dikarya</taxon>
        <taxon>Ascomycota</taxon>
        <taxon>Pezizomycotina</taxon>
        <taxon>Eurotiomycetes</taxon>
        <taxon>Chaetothyriomycetidae</taxon>
        <taxon>Chaetothyriales</taxon>
        <taxon>Herpotrichiellaceae</taxon>
        <taxon>Exophiala</taxon>
    </lineage>
</organism>
<dbReference type="VEuPathDB" id="FungiDB:A1O9_11681"/>
<proteinExistence type="predicted"/>
<dbReference type="GeneID" id="25286578"/>
<accession>A0A072PA45</accession>
<sequence length="65" mass="7479">FAAAVFPPWIWVLHREHAHAPEQSLISRGSRFCISARCPDFHSVDQRMAHPASGASRWDRDHYLP</sequence>
<gene>
    <name evidence="1" type="ORF">A1O9_11681</name>
</gene>